<comment type="similarity">
    <text evidence="2">Belongs to the autoinducer-2 exporter (AI-2E) (TC 2.A.86) family.</text>
</comment>
<gene>
    <name evidence="7" type="ORF">C7437_1011202</name>
</gene>
<feature type="transmembrane region" description="Helical" evidence="6">
    <location>
        <begin position="157"/>
        <end position="177"/>
    </location>
</feature>
<dbReference type="NCBIfam" id="TIGR02872">
    <property type="entry name" value="spore_ytvI"/>
    <property type="match status" value="1"/>
</dbReference>
<dbReference type="AlphaFoldDB" id="A0A2W7NCB7"/>
<feature type="transmembrane region" description="Helical" evidence="6">
    <location>
        <begin position="208"/>
        <end position="234"/>
    </location>
</feature>
<protein>
    <submittedName>
        <fullName evidence="7">Sporulation integral membrane protein YtvI</fullName>
    </submittedName>
</protein>
<dbReference type="EMBL" id="QKZI01000001">
    <property type="protein sequence ID" value="PZX08079.1"/>
    <property type="molecule type" value="Genomic_DNA"/>
</dbReference>
<name>A0A2W7NCB7_9BACI</name>
<keyword evidence="5 6" id="KW-0472">Membrane</keyword>
<evidence type="ECO:0000256" key="5">
    <source>
        <dbReference type="ARBA" id="ARBA00023136"/>
    </source>
</evidence>
<dbReference type="Pfam" id="PF01594">
    <property type="entry name" value="AI-2E_transport"/>
    <property type="match status" value="1"/>
</dbReference>
<feature type="transmembrane region" description="Helical" evidence="6">
    <location>
        <begin position="240"/>
        <end position="261"/>
    </location>
</feature>
<dbReference type="GO" id="GO:0016020">
    <property type="term" value="C:membrane"/>
    <property type="evidence" value="ECO:0007669"/>
    <property type="project" value="UniProtKB-SubCell"/>
</dbReference>
<keyword evidence="3 6" id="KW-0812">Transmembrane</keyword>
<evidence type="ECO:0000256" key="1">
    <source>
        <dbReference type="ARBA" id="ARBA00004141"/>
    </source>
</evidence>
<feature type="transmembrane region" description="Helical" evidence="6">
    <location>
        <begin position="59"/>
        <end position="80"/>
    </location>
</feature>
<evidence type="ECO:0000256" key="3">
    <source>
        <dbReference type="ARBA" id="ARBA00022692"/>
    </source>
</evidence>
<dbReference type="RefSeq" id="WP_111438674.1">
    <property type="nucleotide sequence ID" value="NZ_QKZI01000001.1"/>
</dbReference>
<dbReference type="PANTHER" id="PTHR21716:SF68">
    <property type="entry name" value="TRANSPORT PROTEIN YTVI-RELATED"/>
    <property type="match status" value="1"/>
</dbReference>
<accession>A0A2W7NCB7</accession>
<reference evidence="7 8" key="1">
    <citation type="submission" date="2018-06" db="EMBL/GenBank/DDBJ databases">
        <title>Genomic Encyclopedia of Type Strains, Phase IV (KMG-IV): sequencing the most valuable type-strain genomes for metagenomic binning, comparative biology and taxonomic classification.</title>
        <authorList>
            <person name="Goeker M."/>
        </authorList>
    </citation>
    <scope>NUCLEOTIDE SEQUENCE [LARGE SCALE GENOMIC DNA]</scope>
    <source>
        <strain evidence="7 8">DSM 5</strain>
    </source>
</reference>
<sequence>MRLLKKEYIKYFLLFLILFLIGYFILPISVPIVLALLVAILIEPLVKFTQKTFKWKRKLAVITNFVFFLVIISAILFLSITKLISQLIHTTTILPQYLNDLTGVWINIQNNLFKYTEGLPTEVVVSIQNKFEDTISSLKDSLLDIISYSNITALLTYIPNFLISFIVFIIALFLIMLDLNKLQYKFFQYLSDNTAEKVKFMYSGIKKVIVGFLKAQFLASLFILGASFIGLLFIIPKYALVMSIVIWIIDLIPILGSIIIVAPWATYYLLIGDVAMGTKLSILAIVLLIIRRAVEPKLMGSQMGVSPLAILIAMFIGAQLLGVLGFLIGPLLVILFITAKESGIIKMNFKV</sequence>
<dbReference type="PANTHER" id="PTHR21716">
    <property type="entry name" value="TRANSMEMBRANE PROTEIN"/>
    <property type="match status" value="1"/>
</dbReference>
<keyword evidence="4 6" id="KW-1133">Transmembrane helix</keyword>
<comment type="subcellular location">
    <subcellularLocation>
        <location evidence="1">Membrane</location>
        <topology evidence="1">Multi-pass membrane protein</topology>
    </subcellularLocation>
</comment>
<dbReference type="Proteomes" id="UP000248646">
    <property type="component" value="Unassembled WGS sequence"/>
</dbReference>
<proteinExistence type="inferred from homology"/>
<dbReference type="InterPro" id="IPR014227">
    <property type="entry name" value="YtvI-like"/>
</dbReference>
<organism evidence="7 8">
    <name type="scientific">Psychrobacillus insolitus</name>
    <dbReference type="NCBI Taxonomy" id="1461"/>
    <lineage>
        <taxon>Bacteria</taxon>
        <taxon>Bacillati</taxon>
        <taxon>Bacillota</taxon>
        <taxon>Bacilli</taxon>
        <taxon>Bacillales</taxon>
        <taxon>Bacillaceae</taxon>
        <taxon>Psychrobacillus</taxon>
    </lineage>
</organism>
<evidence type="ECO:0000313" key="8">
    <source>
        <dbReference type="Proteomes" id="UP000248646"/>
    </source>
</evidence>
<keyword evidence="8" id="KW-1185">Reference proteome</keyword>
<feature type="transmembrane region" description="Helical" evidence="6">
    <location>
        <begin position="310"/>
        <end position="337"/>
    </location>
</feature>
<dbReference type="InterPro" id="IPR002549">
    <property type="entry name" value="AI-2E-like"/>
</dbReference>
<evidence type="ECO:0000256" key="4">
    <source>
        <dbReference type="ARBA" id="ARBA00022989"/>
    </source>
</evidence>
<feature type="transmembrane region" description="Helical" evidence="6">
    <location>
        <begin position="12"/>
        <end position="38"/>
    </location>
</feature>
<dbReference type="GO" id="GO:0055085">
    <property type="term" value="P:transmembrane transport"/>
    <property type="evidence" value="ECO:0007669"/>
    <property type="project" value="TreeGrafter"/>
</dbReference>
<comment type="caution">
    <text evidence="7">The sequence shown here is derived from an EMBL/GenBank/DDBJ whole genome shotgun (WGS) entry which is preliminary data.</text>
</comment>
<dbReference type="OrthoDB" id="9774361at2"/>
<evidence type="ECO:0000313" key="7">
    <source>
        <dbReference type="EMBL" id="PZX08079.1"/>
    </source>
</evidence>
<feature type="transmembrane region" description="Helical" evidence="6">
    <location>
        <begin position="268"/>
        <end position="290"/>
    </location>
</feature>
<evidence type="ECO:0000256" key="6">
    <source>
        <dbReference type="SAM" id="Phobius"/>
    </source>
</evidence>
<evidence type="ECO:0000256" key="2">
    <source>
        <dbReference type="ARBA" id="ARBA00009773"/>
    </source>
</evidence>